<name>A0A4C1XMV9_EUMVA</name>
<accession>A0A4C1XMV9</accession>
<feature type="compositionally biased region" description="Basic residues" evidence="2">
    <location>
        <begin position="149"/>
        <end position="169"/>
    </location>
</feature>
<dbReference type="AlphaFoldDB" id="A0A4C1XMV9"/>
<comment type="caution">
    <text evidence="3">The sequence shown here is derived from an EMBL/GenBank/DDBJ whole genome shotgun (WGS) entry which is preliminary data.</text>
</comment>
<feature type="region of interest" description="Disordered" evidence="2">
    <location>
        <begin position="260"/>
        <end position="280"/>
    </location>
</feature>
<organism evidence="3 4">
    <name type="scientific">Eumeta variegata</name>
    <name type="common">Bagworm moth</name>
    <name type="synonym">Eumeta japonica</name>
    <dbReference type="NCBI Taxonomy" id="151549"/>
    <lineage>
        <taxon>Eukaryota</taxon>
        <taxon>Metazoa</taxon>
        <taxon>Ecdysozoa</taxon>
        <taxon>Arthropoda</taxon>
        <taxon>Hexapoda</taxon>
        <taxon>Insecta</taxon>
        <taxon>Pterygota</taxon>
        <taxon>Neoptera</taxon>
        <taxon>Endopterygota</taxon>
        <taxon>Lepidoptera</taxon>
        <taxon>Glossata</taxon>
        <taxon>Ditrysia</taxon>
        <taxon>Tineoidea</taxon>
        <taxon>Psychidae</taxon>
        <taxon>Oiketicinae</taxon>
        <taxon>Eumeta</taxon>
    </lineage>
</organism>
<feature type="compositionally biased region" description="Polar residues" evidence="2">
    <location>
        <begin position="261"/>
        <end position="280"/>
    </location>
</feature>
<dbReference type="OrthoDB" id="7427416at2759"/>
<keyword evidence="1" id="KW-0175">Coiled coil</keyword>
<keyword evidence="4" id="KW-1185">Reference proteome</keyword>
<feature type="region of interest" description="Disordered" evidence="2">
    <location>
        <begin position="131"/>
        <end position="186"/>
    </location>
</feature>
<evidence type="ECO:0000313" key="3">
    <source>
        <dbReference type="EMBL" id="GBP63555.1"/>
    </source>
</evidence>
<dbReference type="Proteomes" id="UP000299102">
    <property type="component" value="Unassembled WGS sequence"/>
</dbReference>
<evidence type="ECO:0000256" key="2">
    <source>
        <dbReference type="SAM" id="MobiDB-lite"/>
    </source>
</evidence>
<proteinExistence type="predicted"/>
<reference evidence="3 4" key="1">
    <citation type="journal article" date="2019" name="Commun. Biol.">
        <title>The bagworm genome reveals a unique fibroin gene that provides high tensile strength.</title>
        <authorList>
            <person name="Kono N."/>
            <person name="Nakamura H."/>
            <person name="Ohtoshi R."/>
            <person name="Tomita M."/>
            <person name="Numata K."/>
            <person name="Arakawa K."/>
        </authorList>
    </citation>
    <scope>NUCLEOTIDE SEQUENCE [LARGE SCALE GENOMIC DNA]</scope>
</reference>
<sequence length="514" mass="58715">MDTASVSNDDPSARLESTSAALQLHCLKTNDRMSPFDDGYLVSGYSRIEHSRARESWKSRWLSPPIDTRKPRGVHFRLNALRYKLTGSWSSTVNSKRFSSNYYPATSSYNSVLYIHKRFLPEIKERPCEELTEEESLGKSKKQNTMGKQKIKQIKQFQRNKLKNRKHKGTSTSSQKIGRSQDRISSTHDGVIEETIKFAKELIPCLMPPKKDESPSSIHYTIEVKKNKKKKKELKCDVNLKTLRRNVGCQVTSSSKKEFTAQKNSISDSANSRRTITQSPRSNCTDDVHLNQSLCCSLSEISARKVTQIYSTRKEKTFHEKNIIHSDSFEALATALKGSGDAKLKVHLMSDAEKNDLIEHLRSPIVKSIKDYMTRAHLQRETTENKKIQNAIDNNSQKIDSILQKLSNIEQKLDERTKIKMHKSVKSEVQPKLEDLGQDLIEEEDYEDPEMDTSNFVIRKAMSTGVVKSPLKEDGDVYRLSNIRSGEASSEIKPIRSNKLPARYCWTDANVHKN</sequence>
<evidence type="ECO:0000256" key="1">
    <source>
        <dbReference type="SAM" id="Coils"/>
    </source>
</evidence>
<feature type="coiled-coil region" evidence="1">
    <location>
        <begin position="378"/>
        <end position="412"/>
    </location>
</feature>
<protein>
    <submittedName>
        <fullName evidence="3">Uncharacterized protein</fullName>
    </submittedName>
</protein>
<gene>
    <name evidence="3" type="ORF">EVAR_61295_1</name>
</gene>
<evidence type="ECO:0000313" key="4">
    <source>
        <dbReference type="Proteomes" id="UP000299102"/>
    </source>
</evidence>
<dbReference type="EMBL" id="BGZK01000872">
    <property type="protein sequence ID" value="GBP63555.1"/>
    <property type="molecule type" value="Genomic_DNA"/>
</dbReference>